<reference evidence="1" key="1">
    <citation type="submission" date="2023-06" db="EMBL/GenBank/DDBJ databases">
        <authorList>
            <consortium name="Lawrence Berkeley National Laboratory"/>
            <person name="Ahrendt S."/>
            <person name="Sahu N."/>
            <person name="Indic B."/>
            <person name="Wong-Bajracharya J."/>
            <person name="Merenyi Z."/>
            <person name="Ke H.-M."/>
            <person name="Monk M."/>
            <person name="Kocsube S."/>
            <person name="Drula E."/>
            <person name="Lipzen A."/>
            <person name="Balint B."/>
            <person name="Henrissat B."/>
            <person name="Andreopoulos B."/>
            <person name="Martin F.M."/>
            <person name="Harder C.B."/>
            <person name="Rigling D."/>
            <person name="Ford K.L."/>
            <person name="Foster G.D."/>
            <person name="Pangilinan J."/>
            <person name="Papanicolaou A."/>
            <person name="Barry K."/>
            <person name="LaButti K."/>
            <person name="Viragh M."/>
            <person name="Koriabine M."/>
            <person name="Yan M."/>
            <person name="Riley R."/>
            <person name="Champramary S."/>
            <person name="Plett K.L."/>
            <person name="Tsai I.J."/>
            <person name="Slot J."/>
            <person name="Sipos G."/>
            <person name="Plett J."/>
            <person name="Nagy L.G."/>
            <person name="Grigoriev I.V."/>
        </authorList>
    </citation>
    <scope>NUCLEOTIDE SEQUENCE</scope>
    <source>
        <strain evidence="1">CCBAS 213</strain>
    </source>
</reference>
<dbReference type="GeneID" id="85358013"/>
<comment type="caution">
    <text evidence="1">The sequence shown here is derived from an EMBL/GenBank/DDBJ whole genome shotgun (WGS) entry which is preliminary data.</text>
</comment>
<name>A0AA39JJI8_ARMTA</name>
<gene>
    <name evidence="1" type="ORF">EV420DRAFT_1575548</name>
</gene>
<proteinExistence type="predicted"/>
<dbReference type="RefSeq" id="XP_060324902.1">
    <property type="nucleotide sequence ID" value="XM_060474465.1"/>
</dbReference>
<evidence type="ECO:0000313" key="1">
    <source>
        <dbReference type="EMBL" id="KAK0443935.1"/>
    </source>
</evidence>
<evidence type="ECO:0000313" key="2">
    <source>
        <dbReference type="Proteomes" id="UP001175211"/>
    </source>
</evidence>
<protein>
    <submittedName>
        <fullName evidence="1">Uncharacterized protein</fullName>
    </submittedName>
</protein>
<sequence length="62" mass="7222">MSAPPDFSTKSFSLYKPGRSPYDQLLPQNYLEMVSEEAKEAFKADKFQWDKVPDWIPPAELR</sequence>
<accession>A0AA39JJI8</accession>
<dbReference type="Proteomes" id="UP001175211">
    <property type="component" value="Unassembled WGS sequence"/>
</dbReference>
<dbReference type="EMBL" id="JAUEPS010000056">
    <property type="protein sequence ID" value="KAK0443935.1"/>
    <property type="molecule type" value="Genomic_DNA"/>
</dbReference>
<organism evidence="1 2">
    <name type="scientific">Armillaria tabescens</name>
    <name type="common">Ringless honey mushroom</name>
    <name type="synonym">Agaricus tabescens</name>
    <dbReference type="NCBI Taxonomy" id="1929756"/>
    <lineage>
        <taxon>Eukaryota</taxon>
        <taxon>Fungi</taxon>
        <taxon>Dikarya</taxon>
        <taxon>Basidiomycota</taxon>
        <taxon>Agaricomycotina</taxon>
        <taxon>Agaricomycetes</taxon>
        <taxon>Agaricomycetidae</taxon>
        <taxon>Agaricales</taxon>
        <taxon>Marasmiineae</taxon>
        <taxon>Physalacriaceae</taxon>
        <taxon>Desarmillaria</taxon>
    </lineage>
</organism>
<dbReference type="AlphaFoldDB" id="A0AA39JJI8"/>
<keyword evidence="2" id="KW-1185">Reference proteome</keyword>